<dbReference type="EMBL" id="MFTC01000010">
    <property type="protein sequence ID" value="OGI52674.1"/>
    <property type="molecule type" value="Genomic_DNA"/>
</dbReference>
<evidence type="ECO:0000313" key="3">
    <source>
        <dbReference type="Proteomes" id="UP000179037"/>
    </source>
</evidence>
<gene>
    <name evidence="2" type="ORF">A3A87_10340</name>
</gene>
<feature type="signal peptide" evidence="1">
    <location>
        <begin position="1"/>
        <end position="19"/>
    </location>
</feature>
<accession>A0A1F6U5P2</accession>
<dbReference type="Proteomes" id="UP000179037">
    <property type="component" value="Unassembled WGS sequence"/>
</dbReference>
<name>A0A1F6U5P2_9PROT</name>
<reference evidence="2 3" key="1">
    <citation type="journal article" date="2016" name="Nat. Commun.">
        <title>Thousands of microbial genomes shed light on interconnected biogeochemical processes in an aquifer system.</title>
        <authorList>
            <person name="Anantharaman K."/>
            <person name="Brown C.T."/>
            <person name="Hug L.A."/>
            <person name="Sharon I."/>
            <person name="Castelle C.J."/>
            <person name="Probst A.J."/>
            <person name="Thomas B.C."/>
            <person name="Singh A."/>
            <person name="Wilkins M.J."/>
            <person name="Karaoz U."/>
            <person name="Brodie E.L."/>
            <person name="Williams K.H."/>
            <person name="Hubbard S.S."/>
            <person name="Banfield J.F."/>
        </authorList>
    </citation>
    <scope>NUCLEOTIDE SEQUENCE [LARGE SCALE GENOMIC DNA]</scope>
</reference>
<keyword evidence="1" id="KW-0732">Signal</keyword>
<feature type="chain" id="PRO_5009526977" description="Outer membrane protein beta-barrel domain-containing protein" evidence="1">
    <location>
        <begin position="20"/>
        <end position="227"/>
    </location>
</feature>
<evidence type="ECO:0000256" key="1">
    <source>
        <dbReference type="SAM" id="SignalP"/>
    </source>
</evidence>
<protein>
    <recommendedName>
        <fullName evidence="4">Outer membrane protein beta-barrel domain-containing protein</fullName>
    </recommendedName>
</protein>
<evidence type="ECO:0000313" key="2">
    <source>
        <dbReference type="EMBL" id="OGI52674.1"/>
    </source>
</evidence>
<evidence type="ECO:0008006" key="4">
    <source>
        <dbReference type="Google" id="ProtNLM"/>
    </source>
</evidence>
<proteinExistence type="predicted"/>
<dbReference type="AlphaFoldDB" id="A0A1F6U5P2"/>
<organism evidence="2 3">
    <name type="scientific">Candidatus Muproteobacteria bacterium RIFCSPLOWO2_01_FULL_60_18</name>
    <dbReference type="NCBI Taxonomy" id="1817768"/>
    <lineage>
        <taxon>Bacteria</taxon>
        <taxon>Pseudomonadati</taxon>
        <taxon>Pseudomonadota</taxon>
        <taxon>Candidatus Muproteobacteria</taxon>
    </lineage>
</organism>
<comment type="caution">
    <text evidence="2">The sequence shown here is derived from an EMBL/GenBank/DDBJ whole genome shotgun (WGS) entry which is preliminary data.</text>
</comment>
<sequence length="227" mass="24986">MMCRIVFLFLLVLPALVEAAGSLVPSDSNSSMLDFSLRFARTKTPLDYANRTHDTTSRWLGVSLREKAGKRVTLGMYGGYAWLTQTNNPVTAGLELDGYHAGFSLHAILLAGQRASLYGALEYSYQKVDHKTDVQTVVIDWAQPQAQLGVMLALAQKWRLYGGESYGMIDGEERASGSINHTLSFERGARSGGFVGLDLNVESDGYIGIEAQSGLMRGGEIYFKRRF</sequence>